<keyword evidence="3" id="KW-1185">Reference proteome</keyword>
<dbReference type="InterPro" id="IPR021373">
    <property type="entry name" value="DUF2993"/>
</dbReference>
<evidence type="ECO:0000313" key="3">
    <source>
        <dbReference type="Proteomes" id="UP001183615"/>
    </source>
</evidence>
<name>A0ABU2RZ74_9ACTN</name>
<proteinExistence type="predicted"/>
<dbReference type="RefSeq" id="WP_311616285.1">
    <property type="nucleotide sequence ID" value="NZ_JAVREV010000002.1"/>
</dbReference>
<dbReference type="Pfam" id="PF11209">
    <property type="entry name" value="LmeA"/>
    <property type="match status" value="1"/>
</dbReference>
<feature type="region of interest" description="Disordered" evidence="1">
    <location>
        <begin position="209"/>
        <end position="239"/>
    </location>
</feature>
<evidence type="ECO:0000313" key="2">
    <source>
        <dbReference type="EMBL" id="MDT0442032.1"/>
    </source>
</evidence>
<dbReference type="EMBL" id="JAVREV010000002">
    <property type="protein sequence ID" value="MDT0442032.1"/>
    <property type="molecule type" value="Genomic_DNA"/>
</dbReference>
<reference evidence="3" key="1">
    <citation type="submission" date="2023-07" db="EMBL/GenBank/DDBJ databases">
        <title>30 novel species of actinomycetes from the DSMZ collection.</title>
        <authorList>
            <person name="Nouioui I."/>
        </authorList>
    </citation>
    <scope>NUCLEOTIDE SEQUENCE [LARGE SCALE GENOMIC DNA]</scope>
    <source>
        <strain evidence="3">DSM 41886</strain>
    </source>
</reference>
<sequence length="239" mass="25332">MRALRISLIIFGVLIVLAIVADRVALWIAEGEVASRARDTLGLTEEPSVSVQGFPFLTQVAGGSLDRVDLGLDEYTAQVDDQELVVSQLDVRLNDVELTDGYSSAVAGRAEGEGLIDYEELTRAYGELLAISGNGFGVEFGYAEEGRLLLTLQATVLGQSLDVGEVPGEIVLDGDTIRLEVDDAAIPDTGGEEVQAAIREQLDQERTLSGLPDGLTLDEVEPTQDGLSLGITGSDVEIG</sequence>
<dbReference type="Proteomes" id="UP001183615">
    <property type="component" value="Unassembled WGS sequence"/>
</dbReference>
<accession>A0ABU2RZ74</accession>
<protein>
    <submittedName>
        <fullName evidence="2">DUF2993 domain-containing protein</fullName>
    </submittedName>
</protein>
<evidence type="ECO:0000256" key="1">
    <source>
        <dbReference type="SAM" id="MobiDB-lite"/>
    </source>
</evidence>
<gene>
    <name evidence="2" type="ORF">RM779_05380</name>
</gene>
<comment type="caution">
    <text evidence="2">The sequence shown here is derived from an EMBL/GenBank/DDBJ whole genome shotgun (WGS) entry which is preliminary data.</text>
</comment>
<organism evidence="2 3">
    <name type="scientific">Streptomyces johnsoniae</name>
    <dbReference type="NCBI Taxonomy" id="3075532"/>
    <lineage>
        <taxon>Bacteria</taxon>
        <taxon>Bacillati</taxon>
        <taxon>Actinomycetota</taxon>
        <taxon>Actinomycetes</taxon>
        <taxon>Kitasatosporales</taxon>
        <taxon>Streptomycetaceae</taxon>
        <taxon>Streptomyces</taxon>
    </lineage>
</organism>